<dbReference type="CDD" id="cd00130">
    <property type="entry name" value="PAS"/>
    <property type="match status" value="1"/>
</dbReference>
<dbReference type="SUPFAM" id="SSF47384">
    <property type="entry name" value="Homodimeric domain of signal transducing histidine kinase"/>
    <property type="match status" value="1"/>
</dbReference>
<dbReference type="Proteomes" id="UP000051913">
    <property type="component" value="Unassembled WGS sequence"/>
</dbReference>
<dbReference type="GO" id="GO:0000155">
    <property type="term" value="F:phosphorelay sensor kinase activity"/>
    <property type="evidence" value="ECO:0007669"/>
    <property type="project" value="InterPro"/>
</dbReference>
<reference evidence="7 8" key="1">
    <citation type="submission" date="2014-03" db="EMBL/GenBank/DDBJ databases">
        <title>Bradyrhizobium valentinum sp. nov., isolated from effective nodules of Lupinus mariae-josephae, a lupine endemic of basic-lime soils in Eastern Spain.</title>
        <authorList>
            <person name="Duran D."/>
            <person name="Rey L."/>
            <person name="Navarro A."/>
            <person name="Busquets A."/>
            <person name="Imperial J."/>
            <person name="Ruiz-Argueso T."/>
        </authorList>
    </citation>
    <scope>NUCLEOTIDE SEQUENCE [LARGE SCALE GENOMIC DNA]</scope>
    <source>
        <strain evidence="7 8">LmjM3</strain>
    </source>
</reference>
<keyword evidence="3 4" id="KW-0597">Phosphoprotein</keyword>
<evidence type="ECO:0000256" key="1">
    <source>
        <dbReference type="ARBA" id="ARBA00000085"/>
    </source>
</evidence>
<evidence type="ECO:0000256" key="4">
    <source>
        <dbReference type="PROSITE-ProRule" id="PRU00169"/>
    </source>
</evidence>
<dbReference type="PROSITE" id="PS50110">
    <property type="entry name" value="RESPONSE_REGULATORY"/>
    <property type="match status" value="1"/>
</dbReference>
<dbReference type="InterPro" id="IPR001789">
    <property type="entry name" value="Sig_transdc_resp-reg_receiver"/>
</dbReference>
<dbReference type="InterPro" id="IPR003661">
    <property type="entry name" value="HisK_dim/P_dom"/>
</dbReference>
<feature type="modified residue" description="4-aspartylphosphate" evidence="4">
    <location>
        <position position="67"/>
    </location>
</feature>
<gene>
    <name evidence="7" type="ORF">CP49_32570</name>
</gene>
<dbReference type="SUPFAM" id="SSF52172">
    <property type="entry name" value="CheY-like"/>
    <property type="match status" value="1"/>
</dbReference>
<proteinExistence type="predicted"/>
<dbReference type="SUPFAM" id="SSF55874">
    <property type="entry name" value="ATPase domain of HSP90 chaperone/DNA topoisomerase II/histidine kinase"/>
    <property type="match status" value="1"/>
</dbReference>
<accession>A0A0R3KH15</accession>
<protein>
    <recommendedName>
        <fullName evidence="2">histidine kinase</fullName>
        <ecNumber evidence="2">2.7.13.3</ecNumber>
    </recommendedName>
</protein>
<dbReference type="RefSeq" id="WP_057854898.1">
    <property type="nucleotide sequence ID" value="NZ_LLXX01000207.1"/>
</dbReference>
<evidence type="ECO:0000313" key="7">
    <source>
        <dbReference type="EMBL" id="KRQ95025.1"/>
    </source>
</evidence>
<dbReference type="Pfam" id="PF08447">
    <property type="entry name" value="PAS_3"/>
    <property type="match status" value="1"/>
</dbReference>
<dbReference type="InterPro" id="IPR011006">
    <property type="entry name" value="CheY-like_superfamily"/>
</dbReference>
<dbReference type="SMART" id="SM00387">
    <property type="entry name" value="HATPase_c"/>
    <property type="match status" value="1"/>
</dbReference>
<evidence type="ECO:0000256" key="3">
    <source>
        <dbReference type="ARBA" id="ARBA00022553"/>
    </source>
</evidence>
<feature type="domain" description="Histidine kinase" evidence="5">
    <location>
        <begin position="315"/>
        <end position="537"/>
    </location>
</feature>
<dbReference type="PANTHER" id="PTHR43065:SF42">
    <property type="entry name" value="TWO-COMPONENT SENSOR PPRA"/>
    <property type="match status" value="1"/>
</dbReference>
<dbReference type="Gene3D" id="1.10.287.130">
    <property type="match status" value="1"/>
</dbReference>
<dbReference type="PROSITE" id="PS50109">
    <property type="entry name" value="HIS_KIN"/>
    <property type="match status" value="1"/>
</dbReference>
<evidence type="ECO:0000259" key="6">
    <source>
        <dbReference type="PROSITE" id="PS50110"/>
    </source>
</evidence>
<feature type="domain" description="Response regulatory" evidence="6">
    <location>
        <begin position="18"/>
        <end position="135"/>
    </location>
</feature>
<dbReference type="Pfam" id="PF00072">
    <property type="entry name" value="Response_reg"/>
    <property type="match status" value="1"/>
</dbReference>
<dbReference type="InterPro" id="IPR004358">
    <property type="entry name" value="Sig_transdc_His_kin-like_C"/>
</dbReference>
<dbReference type="PRINTS" id="PR00344">
    <property type="entry name" value="BCTRLSENSOR"/>
</dbReference>
<dbReference type="InterPro" id="IPR013655">
    <property type="entry name" value="PAS_fold_3"/>
</dbReference>
<dbReference type="PANTHER" id="PTHR43065">
    <property type="entry name" value="SENSOR HISTIDINE KINASE"/>
    <property type="match status" value="1"/>
</dbReference>
<evidence type="ECO:0000259" key="5">
    <source>
        <dbReference type="PROSITE" id="PS50109"/>
    </source>
</evidence>
<dbReference type="Gene3D" id="3.40.50.2300">
    <property type="match status" value="1"/>
</dbReference>
<dbReference type="SMART" id="SM00388">
    <property type="entry name" value="HisKA"/>
    <property type="match status" value="1"/>
</dbReference>
<dbReference type="EMBL" id="LLXX01000207">
    <property type="protein sequence ID" value="KRQ95025.1"/>
    <property type="molecule type" value="Genomic_DNA"/>
</dbReference>
<sequence>MLIETSAPRILYQAAKPQILIADDDPQNLMALDAILAAPDREVVRARSGSEVLRRARQNDLAAVVLDMRMPDLDGLQVAARMKADQRTSRIPVVFLAAYDPDELQITNGGAAGAIDYVFKPVNPELLRAKIDILVDLFRKTEEVRRLADQEKRLLLENLRIQKEKFAAEQRLRHREEHQSLVLQSLPIALYTASSGPGLRRLRFINDSIRRLSGFSSSDFLRQPNLWEARLNPEEHGRVIQAFANIEKAGSASVEYRWRCADGTEKHVFDHAVLSERDGRRELLGFWLDVSDRKSLETDLLHASKLEAVGRLTGGIVHDFRNMLSVVIGNLDLLHLLIRDNSGACRRLHSALEGAQTCAELTGRLLAFVRRRAIETDVVDVIETVESIIDLLTCALGANIHIRTNYDRDCWPVFVDRPQLEAAIVNLAINARDAMPNGGKLGICVENIRHATDHRGQEASEPREYVRITVSDTGVGMSAEVAEKIFEPFFTTKNGGKGSGLGLSMVRHFVRQSNGDITARSIPGTGTQICLDLPRAQLEAPPEIEQTLFDLSA</sequence>
<dbReference type="InterPro" id="IPR005467">
    <property type="entry name" value="His_kinase_dom"/>
</dbReference>
<dbReference type="InterPro" id="IPR036890">
    <property type="entry name" value="HATPase_C_sf"/>
</dbReference>
<organism evidence="7 8">
    <name type="scientific">Bradyrhizobium valentinum</name>
    <dbReference type="NCBI Taxonomy" id="1518501"/>
    <lineage>
        <taxon>Bacteria</taxon>
        <taxon>Pseudomonadati</taxon>
        <taxon>Pseudomonadota</taxon>
        <taxon>Alphaproteobacteria</taxon>
        <taxon>Hyphomicrobiales</taxon>
        <taxon>Nitrobacteraceae</taxon>
        <taxon>Bradyrhizobium</taxon>
    </lineage>
</organism>
<dbReference type="InterPro" id="IPR036097">
    <property type="entry name" value="HisK_dim/P_sf"/>
</dbReference>
<dbReference type="SMART" id="SM00448">
    <property type="entry name" value="REC"/>
    <property type="match status" value="1"/>
</dbReference>
<evidence type="ECO:0000313" key="8">
    <source>
        <dbReference type="Proteomes" id="UP000051913"/>
    </source>
</evidence>
<comment type="caution">
    <text evidence="7">The sequence shown here is derived from an EMBL/GenBank/DDBJ whole genome shotgun (WGS) entry which is preliminary data.</text>
</comment>
<comment type="catalytic activity">
    <reaction evidence="1">
        <text>ATP + protein L-histidine = ADP + protein N-phospho-L-histidine.</text>
        <dbReference type="EC" id="2.7.13.3"/>
    </reaction>
</comment>
<keyword evidence="8" id="KW-1185">Reference proteome</keyword>
<dbReference type="SUPFAM" id="SSF55785">
    <property type="entry name" value="PYP-like sensor domain (PAS domain)"/>
    <property type="match status" value="1"/>
</dbReference>
<dbReference type="Gene3D" id="3.30.565.10">
    <property type="entry name" value="Histidine kinase-like ATPase, C-terminal domain"/>
    <property type="match status" value="1"/>
</dbReference>
<dbReference type="InterPro" id="IPR003594">
    <property type="entry name" value="HATPase_dom"/>
</dbReference>
<evidence type="ECO:0000256" key="2">
    <source>
        <dbReference type="ARBA" id="ARBA00012438"/>
    </source>
</evidence>
<dbReference type="InterPro" id="IPR000014">
    <property type="entry name" value="PAS"/>
</dbReference>
<dbReference type="AlphaFoldDB" id="A0A0R3KH15"/>
<dbReference type="CDD" id="cd00082">
    <property type="entry name" value="HisKA"/>
    <property type="match status" value="1"/>
</dbReference>
<dbReference type="InterPro" id="IPR035965">
    <property type="entry name" value="PAS-like_dom_sf"/>
</dbReference>
<dbReference type="STRING" id="1518501.CQ10_30230"/>
<name>A0A0R3KH15_9BRAD</name>
<dbReference type="Gene3D" id="3.30.450.20">
    <property type="entry name" value="PAS domain"/>
    <property type="match status" value="1"/>
</dbReference>
<dbReference type="Pfam" id="PF02518">
    <property type="entry name" value="HATPase_c"/>
    <property type="match status" value="1"/>
</dbReference>
<dbReference type="EC" id="2.7.13.3" evidence="2"/>